<keyword evidence="3" id="KW-1185">Reference proteome</keyword>
<protein>
    <submittedName>
        <fullName evidence="2">Uncharacterized protein</fullName>
    </submittedName>
</protein>
<evidence type="ECO:0000256" key="1">
    <source>
        <dbReference type="SAM" id="SignalP"/>
    </source>
</evidence>
<sequence>MSFLRKPLSKRSSSWSWLRLTTSATLLLTLVLPRLGSAECPNCAIVDSLLKPCNSSLQMNGWPGKLVY</sequence>
<feature type="chain" id="PRO_5040232294" evidence="1">
    <location>
        <begin position="39"/>
        <end position="68"/>
    </location>
</feature>
<evidence type="ECO:0000313" key="2">
    <source>
        <dbReference type="EMBL" id="KAF9581905.1"/>
    </source>
</evidence>
<reference evidence="2" key="1">
    <citation type="journal article" date="2020" name="Fungal Divers.">
        <title>Resolving the Mortierellaceae phylogeny through synthesis of multi-gene phylogenetics and phylogenomics.</title>
        <authorList>
            <person name="Vandepol N."/>
            <person name="Liber J."/>
            <person name="Desiro A."/>
            <person name="Na H."/>
            <person name="Kennedy M."/>
            <person name="Barry K."/>
            <person name="Grigoriev I.V."/>
            <person name="Miller A.N."/>
            <person name="O'Donnell K."/>
            <person name="Stajich J.E."/>
            <person name="Bonito G."/>
        </authorList>
    </citation>
    <scope>NUCLEOTIDE SEQUENCE</scope>
    <source>
        <strain evidence="2">KOD1015</strain>
    </source>
</reference>
<feature type="signal peptide" evidence="1">
    <location>
        <begin position="1"/>
        <end position="38"/>
    </location>
</feature>
<dbReference type="AlphaFoldDB" id="A0A9P6KEM4"/>
<proteinExistence type="predicted"/>
<accession>A0A9P6KEM4</accession>
<comment type="caution">
    <text evidence="2">The sequence shown here is derived from an EMBL/GenBank/DDBJ whole genome shotgun (WGS) entry which is preliminary data.</text>
</comment>
<evidence type="ECO:0000313" key="3">
    <source>
        <dbReference type="Proteomes" id="UP000780801"/>
    </source>
</evidence>
<name>A0A9P6KEM4_9FUNG</name>
<keyword evidence="1" id="KW-0732">Signal</keyword>
<organism evidence="2 3">
    <name type="scientific">Lunasporangiospora selenospora</name>
    <dbReference type="NCBI Taxonomy" id="979761"/>
    <lineage>
        <taxon>Eukaryota</taxon>
        <taxon>Fungi</taxon>
        <taxon>Fungi incertae sedis</taxon>
        <taxon>Mucoromycota</taxon>
        <taxon>Mortierellomycotina</taxon>
        <taxon>Mortierellomycetes</taxon>
        <taxon>Mortierellales</taxon>
        <taxon>Mortierellaceae</taxon>
        <taxon>Lunasporangiospora</taxon>
    </lineage>
</organism>
<gene>
    <name evidence="2" type="ORF">BGW38_000914</name>
</gene>
<dbReference type="EMBL" id="JAABOA010001271">
    <property type="protein sequence ID" value="KAF9581905.1"/>
    <property type="molecule type" value="Genomic_DNA"/>
</dbReference>
<feature type="non-terminal residue" evidence="2">
    <location>
        <position position="68"/>
    </location>
</feature>
<dbReference type="Proteomes" id="UP000780801">
    <property type="component" value="Unassembled WGS sequence"/>
</dbReference>